<reference evidence="2" key="1">
    <citation type="submission" date="2022-06" db="EMBL/GenBank/DDBJ databases">
        <title>Uncovering the hologenomic basis of an extraordinary plant invasion.</title>
        <authorList>
            <person name="Bieker V.C."/>
            <person name="Martin M.D."/>
            <person name="Gilbert T."/>
            <person name="Hodgins K."/>
            <person name="Battlay P."/>
            <person name="Petersen B."/>
            <person name="Wilson J."/>
        </authorList>
    </citation>
    <scope>NUCLEOTIDE SEQUENCE</scope>
    <source>
        <strain evidence="2">AA19_3_7</strain>
        <tissue evidence="2">Leaf</tissue>
    </source>
</reference>
<evidence type="ECO:0000313" key="2">
    <source>
        <dbReference type="EMBL" id="KAI7727837.1"/>
    </source>
</evidence>
<dbReference type="Proteomes" id="UP001206925">
    <property type="component" value="Unassembled WGS sequence"/>
</dbReference>
<dbReference type="AlphaFoldDB" id="A0AAD5BQV8"/>
<organism evidence="2 3">
    <name type="scientific">Ambrosia artemisiifolia</name>
    <name type="common">Common ragweed</name>
    <dbReference type="NCBI Taxonomy" id="4212"/>
    <lineage>
        <taxon>Eukaryota</taxon>
        <taxon>Viridiplantae</taxon>
        <taxon>Streptophyta</taxon>
        <taxon>Embryophyta</taxon>
        <taxon>Tracheophyta</taxon>
        <taxon>Spermatophyta</taxon>
        <taxon>Magnoliopsida</taxon>
        <taxon>eudicotyledons</taxon>
        <taxon>Gunneridae</taxon>
        <taxon>Pentapetalae</taxon>
        <taxon>asterids</taxon>
        <taxon>campanulids</taxon>
        <taxon>Asterales</taxon>
        <taxon>Asteraceae</taxon>
        <taxon>Asteroideae</taxon>
        <taxon>Heliantheae alliance</taxon>
        <taxon>Heliantheae</taxon>
        <taxon>Ambrosia</taxon>
    </lineage>
</organism>
<keyword evidence="3" id="KW-1185">Reference proteome</keyword>
<feature type="compositionally biased region" description="Polar residues" evidence="1">
    <location>
        <begin position="13"/>
        <end position="25"/>
    </location>
</feature>
<feature type="region of interest" description="Disordered" evidence="1">
    <location>
        <begin position="1"/>
        <end position="37"/>
    </location>
</feature>
<sequence>MGACTSSHDHKASTTMKLQVLSDSATKPDHTSVIHPSPTIGKLLSVMDEEVDVKPQLPQSQSPVTLSEYGSRDEAFFDSQAWLDSDYEDEFMSVNGEFTPSRGNTPVHHSLTQGTPRVNVDATFPNHDEPLGTTVQPSPTPTEKRKRLLDLFKESIRDNTNRDSNFEIDEPENKDGQMGLEKDGLKPNNDSHVGSMHGCFKSLLSVRITGKQKNPSPVIG</sequence>
<evidence type="ECO:0000256" key="1">
    <source>
        <dbReference type="SAM" id="MobiDB-lite"/>
    </source>
</evidence>
<dbReference type="PANTHER" id="PTHR34280">
    <property type="entry name" value="OS01G0920100 PROTEIN"/>
    <property type="match status" value="1"/>
</dbReference>
<accession>A0AAD5BQV8</accession>
<gene>
    <name evidence="2" type="ORF">M8C21_009151</name>
</gene>
<name>A0AAD5BQV8_AMBAR</name>
<proteinExistence type="predicted"/>
<feature type="region of interest" description="Disordered" evidence="1">
    <location>
        <begin position="153"/>
        <end position="188"/>
    </location>
</feature>
<dbReference type="EMBL" id="JAMZMK010011311">
    <property type="protein sequence ID" value="KAI7727837.1"/>
    <property type="molecule type" value="Genomic_DNA"/>
</dbReference>
<protein>
    <submittedName>
        <fullName evidence="2">Uncharacterized protein</fullName>
    </submittedName>
</protein>
<dbReference type="InterPro" id="IPR038947">
    <property type="entry name" value="At3g27210-like"/>
</dbReference>
<evidence type="ECO:0000313" key="3">
    <source>
        <dbReference type="Proteomes" id="UP001206925"/>
    </source>
</evidence>
<dbReference type="PANTHER" id="PTHR34280:SF16">
    <property type="match status" value="1"/>
</dbReference>
<feature type="compositionally biased region" description="Basic and acidic residues" evidence="1">
    <location>
        <begin position="153"/>
        <end position="185"/>
    </location>
</feature>
<comment type="caution">
    <text evidence="2">The sequence shown here is derived from an EMBL/GenBank/DDBJ whole genome shotgun (WGS) entry which is preliminary data.</text>
</comment>